<keyword evidence="3" id="KW-1185">Reference proteome</keyword>
<keyword evidence="1" id="KW-0812">Transmembrane</keyword>
<dbReference type="RefSeq" id="WP_289458369.1">
    <property type="nucleotide sequence ID" value="NZ_JAUCML010000003.1"/>
</dbReference>
<evidence type="ECO:0000313" key="2">
    <source>
        <dbReference type="EMBL" id="MDM7884868.1"/>
    </source>
</evidence>
<evidence type="ECO:0000313" key="3">
    <source>
        <dbReference type="Proteomes" id="UP001237823"/>
    </source>
</evidence>
<sequence length="89" mass="9451">MIIMSKGRRRSFAVSVRLKARAVASVLTNVWVAVAVAVVLLVAGSAFFSSTVDTPCQWVGAALNGLAVGVSGVYVGTTARHHRRRDTRP</sequence>
<feature type="transmembrane region" description="Helical" evidence="1">
    <location>
        <begin position="58"/>
        <end position="79"/>
    </location>
</feature>
<dbReference type="Proteomes" id="UP001237823">
    <property type="component" value="Unassembled WGS sequence"/>
</dbReference>
<protein>
    <submittedName>
        <fullName evidence="2">Uncharacterized protein</fullName>
    </submittedName>
</protein>
<proteinExistence type="predicted"/>
<reference evidence="2 3" key="1">
    <citation type="submission" date="2023-06" db="EMBL/GenBank/DDBJ databases">
        <authorList>
            <person name="Feng G."/>
            <person name="Li J."/>
            <person name="Zhu H."/>
        </authorList>
    </citation>
    <scope>NUCLEOTIDE SEQUENCE [LARGE SCALE GENOMIC DNA]</scope>
    <source>
        <strain evidence="2 3">RHCKG23</strain>
    </source>
</reference>
<accession>A0ABT7T5N2</accession>
<keyword evidence="1" id="KW-1133">Transmembrane helix</keyword>
<organism evidence="2 3">
    <name type="scientific">Curtobacterium citri</name>
    <dbReference type="NCBI Taxonomy" id="3055139"/>
    <lineage>
        <taxon>Bacteria</taxon>
        <taxon>Bacillati</taxon>
        <taxon>Actinomycetota</taxon>
        <taxon>Actinomycetes</taxon>
        <taxon>Micrococcales</taxon>
        <taxon>Microbacteriaceae</taxon>
        <taxon>Curtobacterium</taxon>
    </lineage>
</organism>
<dbReference type="EMBL" id="JAUCML010000003">
    <property type="protein sequence ID" value="MDM7884868.1"/>
    <property type="molecule type" value="Genomic_DNA"/>
</dbReference>
<gene>
    <name evidence="2" type="ORF">QUG92_07095</name>
</gene>
<feature type="transmembrane region" description="Helical" evidence="1">
    <location>
        <begin position="21"/>
        <end position="46"/>
    </location>
</feature>
<comment type="caution">
    <text evidence="2">The sequence shown here is derived from an EMBL/GenBank/DDBJ whole genome shotgun (WGS) entry which is preliminary data.</text>
</comment>
<name>A0ABT7T5N2_9MICO</name>
<keyword evidence="1" id="KW-0472">Membrane</keyword>
<evidence type="ECO:0000256" key="1">
    <source>
        <dbReference type="SAM" id="Phobius"/>
    </source>
</evidence>